<dbReference type="Gene3D" id="3.40.50.300">
    <property type="entry name" value="P-loop containing nucleotide triphosphate hydrolases"/>
    <property type="match status" value="1"/>
</dbReference>
<feature type="transmembrane region" description="Helical" evidence="1">
    <location>
        <begin position="394"/>
        <end position="415"/>
    </location>
</feature>
<dbReference type="InterPro" id="IPR027417">
    <property type="entry name" value="P-loop_NTPase"/>
</dbReference>
<protein>
    <recommendedName>
        <fullName evidence="4">NACHT domain-containing protein</fullName>
    </recommendedName>
</protein>
<feature type="transmembrane region" description="Helical" evidence="1">
    <location>
        <begin position="348"/>
        <end position="373"/>
    </location>
</feature>
<organism evidence="2 3">
    <name type="scientific">Streptomyces cinnamoneus</name>
    <name type="common">Streptoverticillium cinnamoneum</name>
    <dbReference type="NCBI Taxonomy" id="53446"/>
    <lineage>
        <taxon>Bacteria</taxon>
        <taxon>Bacillati</taxon>
        <taxon>Actinomycetota</taxon>
        <taxon>Actinomycetes</taxon>
        <taxon>Kitasatosporales</taxon>
        <taxon>Streptomycetaceae</taxon>
        <taxon>Streptomyces</taxon>
        <taxon>Streptomyces cinnamoneus group</taxon>
    </lineage>
</organism>
<sequence>MPVLLSIGSWDPRREHLHDWIAGKLAQEYYGGRDEIPRSLIKAEKILPILDGVDEIHVQAHPQILDSIDRATAGNQPLVVTCRSDDYEALTTTTRAVLAAAAVVELAPITPGDAAEYLRRSAPPGDARWEALSAHLRGRPNEPLANVLSTPLMVFLTRMAFADTASEPDRLTDTALFPTRESIEKHLLDALIPSRYQSRPTPLGARPHPSWEVEKVERWLRFLARHLDEEHTHDLAWWRLDRAVPRWALGTFFGIGGGVLLGWAMAQTFGAVVGGAVGVGGGLVFGFGGEVVETVWGRSISRSEHVPVRAVLHKGGRFRLLMSNFAAGTAGGIGLGLASVLWNQFGVFWGLLAAVVAAAGAVVLVTGLADSLIGPVQTALLSPRSLLVGDRGMAALRSVGLSLGVALGIISAVGVQDGLVIALGAALVAALSGFCDTAWGFFLLVRCWLALRQRLPLRLMRFLEDAYERGVLRQFGAVYQFRHSRLQEHFAERHGIGRRRGPILRP</sequence>
<evidence type="ECO:0000313" key="3">
    <source>
        <dbReference type="Proteomes" id="UP000646244"/>
    </source>
</evidence>
<feature type="transmembrane region" description="Helical" evidence="1">
    <location>
        <begin position="247"/>
        <end position="266"/>
    </location>
</feature>
<feature type="transmembrane region" description="Helical" evidence="1">
    <location>
        <begin position="272"/>
        <end position="297"/>
    </location>
</feature>
<gene>
    <name evidence="2" type="ORF">GCM10010507_17270</name>
</gene>
<keyword evidence="1" id="KW-1133">Transmembrane helix</keyword>
<feature type="transmembrane region" description="Helical" evidence="1">
    <location>
        <begin position="318"/>
        <end position="342"/>
    </location>
</feature>
<name>A0A918TD26_STRCJ</name>
<keyword evidence="1" id="KW-0812">Transmembrane</keyword>
<accession>A0A918TD26</accession>
<comment type="caution">
    <text evidence="2">The sequence shown here is derived from an EMBL/GenBank/DDBJ whole genome shotgun (WGS) entry which is preliminary data.</text>
</comment>
<reference evidence="2" key="1">
    <citation type="journal article" date="2014" name="Int. J. Syst. Evol. Microbiol.">
        <title>Complete genome sequence of Corynebacterium casei LMG S-19264T (=DSM 44701T), isolated from a smear-ripened cheese.</title>
        <authorList>
            <consortium name="US DOE Joint Genome Institute (JGI-PGF)"/>
            <person name="Walter F."/>
            <person name="Albersmeier A."/>
            <person name="Kalinowski J."/>
            <person name="Ruckert C."/>
        </authorList>
    </citation>
    <scope>NUCLEOTIDE SEQUENCE</scope>
    <source>
        <strain evidence="2">JCM 4633</strain>
    </source>
</reference>
<evidence type="ECO:0008006" key="4">
    <source>
        <dbReference type="Google" id="ProtNLM"/>
    </source>
</evidence>
<dbReference type="Proteomes" id="UP000646244">
    <property type="component" value="Unassembled WGS sequence"/>
</dbReference>
<dbReference type="EMBL" id="BMVB01000004">
    <property type="protein sequence ID" value="GHC43001.1"/>
    <property type="molecule type" value="Genomic_DNA"/>
</dbReference>
<feature type="transmembrane region" description="Helical" evidence="1">
    <location>
        <begin position="421"/>
        <end position="451"/>
    </location>
</feature>
<dbReference type="AlphaFoldDB" id="A0A918TD26"/>
<evidence type="ECO:0000313" key="2">
    <source>
        <dbReference type="EMBL" id="GHC43001.1"/>
    </source>
</evidence>
<proteinExistence type="predicted"/>
<reference evidence="2" key="2">
    <citation type="submission" date="2020-09" db="EMBL/GenBank/DDBJ databases">
        <authorList>
            <person name="Sun Q."/>
            <person name="Ohkuma M."/>
        </authorList>
    </citation>
    <scope>NUCLEOTIDE SEQUENCE</scope>
    <source>
        <strain evidence="2">JCM 4633</strain>
    </source>
</reference>
<keyword evidence="1" id="KW-0472">Membrane</keyword>
<evidence type="ECO:0000256" key="1">
    <source>
        <dbReference type="SAM" id="Phobius"/>
    </source>
</evidence>